<dbReference type="KEGG" id="bpf:BpOF4_08925"/>
<dbReference type="PANTHER" id="PTHR34384">
    <property type="entry name" value="L-2,3-DIAMINOPROPANOATE--CITRATE LIGASE"/>
    <property type="match status" value="1"/>
</dbReference>
<dbReference type="InterPro" id="IPR022770">
    <property type="entry name" value="IucA/IucC-like_C"/>
</dbReference>
<comment type="pathway">
    <text evidence="1">Siderophore biosynthesis.</text>
</comment>
<dbReference type="Gene3D" id="1.10.510.40">
    <property type="match status" value="1"/>
</dbReference>
<accession>D3FRT1</accession>
<dbReference type="InterPro" id="IPR037455">
    <property type="entry name" value="LucA/IucC-like"/>
</dbReference>
<feature type="domain" description="Aerobactin siderophore biosynthesis IucA/IucC N-terminal" evidence="3">
    <location>
        <begin position="156"/>
        <end position="378"/>
    </location>
</feature>
<protein>
    <submittedName>
        <fullName evidence="5">Petrobactin-like siderophore synthesis</fullName>
    </submittedName>
</protein>
<dbReference type="InterPro" id="IPR007310">
    <property type="entry name" value="Aerobactin_biosyn_IucA/IucC_N"/>
</dbReference>
<proteinExistence type="inferred from homology"/>
<dbReference type="Proteomes" id="UP000001544">
    <property type="component" value="Chromosome"/>
</dbReference>
<evidence type="ECO:0000256" key="1">
    <source>
        <dbReference type="ARBA" id="ARBA00004924"/>
    </source>
</evidence>
<dbReference type="EMBL" id="CP001878">
    <property type="protein sequence ID" value="ADC49841.1"/>
    <property type="molecule type" value="Genomic_DNA"/>
</dbReference>
<keyword evidence="6" id="KW-1185">Reference proteome</keyword>
<dbReference type="AlphaFoldDB" id="D3FRT1"/>
<dbReference type="eggNOG" id="COG4264">
    <property type="taxonomic scope" value="Bacteria"/>
</dbReference>
<dbReference type="Pfam" id="PF04183">
    <property type="entry name" value="IucA_IucC"/>
    <property type="match status" value="1"/>
</dbReference>
<dbReference type="STRING" id="398511.BpOF4_08925"/>
<evidence type="ECO:0000313" key="5">
    <source>
        <dbReference type="EMBL" id="ADC49841.1"/>
    </source>
</evidence>
<evidence type="ECO:0000313" key="6">
    <source>
        <dbReference type="Proteomes" id="UP000001544"/>
    </source>
</evidence>
<dbReference type="GO" id="GO:0019290">
    <property type="term" value="P:siderophore biosynthetic process"/>
    <property type="evidence" value="ECO:0007669"/>
    <property type="project" value="InterPro"/>
</dbReference>
<evidence type="ECO:0000259" key="3">
    <source>
        <dbReference type="Pfam" id="PF04183"/>
    </source>
</evidence>
<organism evidence="5 6">
    <name type="scientific">Alkalihalophilus pseudofirmus (strain ATCC BAA-2126 / JCM 17055 / OF4)</name>
    <name type="common">Bacillus pseudofirmus</name>
    <dbReference type="NCBI Taxonomy" id="398511"/>
    <lineage>
        <taxon>Bacteria</taxon>
        <taxon>Bacillati</taxon>
        <taxon>Bacillota</taxon>
        <taxon>Bacilli</taxon>
        <taxon>Bacillales</taxon>
        <taxon>Bacillaceae</taxon>
        <taxon>Alkalihalophilus</taxon>
    </lineage>
</organism>
<dbReference type="Pfam" id="PF06276">
    <property type="entry name" value="FhuF"/>
    <property type="match status" value="1"/>
</dbReference>
<dbReference type="HOGENOM" id="CLU_018283_0_0_9"/>
<evidence type="ECO:0000256" key="2">
    <source>
        <dbReference type="ARBA" id="ARBA00007832"/>
    </source>
</evidence>
<name>D3FRT1_ALKPO</name>
<dbReference type="GO" id="GO:0016881">
    <property type="term" value="F:acid-amino acid ligase activity"/>
    <property type="evidence" value="ECO:0007669"/>
    <property type="project" value="UniProtKB-ARBA"/>
</dbReference>
<comment type="similarity">
    <text evidence="2">Belongs to the IucA/IucC family.</text>
</comment>
<dbReference type="RefSeq" id="WP_012957207.1">
    <property type="nucleotide sequence ID" value="NC_013791.2"/>
</dbReference>
<dbReference type="PANTHER" id="PTHR34384:SF5">
    <property type="entry name" value="L-2,3-DIAMINOPROPANOATE--CITRATE LIGASE"/>
    <property type="match status" value="1"/>
</dbReference>
<evidence type="ECO:0000259" key="4">
    <source>
        <dbReference type="Pfam" id="PF06276"/>
    </source>
</evidence>
<sequence>MQSTAKLIAEQASFKAFLNCYVREMNVREVVRLEEAEDQEVKKQMNEPYILFISLPHQSLTYAIGVTYKSLVGTHSFGNVYKQSPYCSEWVQEEKLQAMITLIRELHMRANAESRAGDSHFDELLLRLIDSYQTMAQFIDHAIKKEETASPRNREFIDFEQSLVFGHWLHPTPKSRQGIASWQHERFSPEKNGHFQLHYFKVNNSLIVDQSDGDASCGELLLRELEIREQTPGWSLLPVHPLQAQWLITQPQVKTLMDKGLIEEAGAMGPEFYATSSIRTVYNKKSNWMFKFSIPVKVTNSLRNNQKHELYAGRNMTKLLKKLPLLKEYPSFQFIHDPAFLTVNIPGMKESGFEVIIRSNPFTNGNEAGVTPIAALIQDALPGRKSMLQQLIEELAMDEGRSQEDVSFDWFKNYFEKTVIPLIHLYDTYGIALEAHQQNSLIDLSAGYPASFYYRDNQGYYLSTQYRERLLKMEESLQKTPELFYEEKLIEERFTYYLFINHLFSIVYRFGADGLLEENVILDYIQDQLKEMYTLCHGAGKRLLEMLLTREKLAFKANLLTRFHDVDELTAALEQAVYATLDNPFISKEKGEVPYAGRESAKV</sequence>
<gene>
    <name evidence="5" type="primary">asbA</name>
    <name evidence="5" type="ordered locus">BpOF4_08925</name>
</gene>
<reference evidence="5 6" key="1">
    <citation type="journal article" date="2011" name="Environ. Microbiol.">
        <title>Genome of alkaliphilic Bacillus pseudofirmus OF4 reveals adaptations that support the ability to grow in an external pH range from 7.5 to 11.4.</title>
        <authorList>
            <person name="Janto B."/>
            <person name="Ahmed A."/>
            <person name="Ito M."/>
            <person name="Liu J."/>
            <person name="Hicks D.B."/>
            <person name="Pagni S."/>
            <person name="Fackelmayer O.J."/>
            <person name="Smith T.A."/>
            <person name="Earl J."/>
            <person name="Elbourne L.D."/>
            <person name="Hassan K."/>
            <person name="Paulsen I.T."/>
            <person name="Kolsto A.B."/>
            <person name="Tourasse N.J."/>
            <person name="Ehrlich G.D."/>
            <person name="Boissy R."/>
            <person name="Ivey D.M."/>
            <person name="Li G."/>
            <person name="Xue Y."/>
            <person name="Ma Y."/>
            <person name="Hu F.Z."/>
            <person name="Krulwich T.A."/>
        </authorList>
    </citation>
    <scope>NUCLEOTIDE SEQUENCE [LARGE SCALE GENOMIC DNA]</scope>
    <source>
        <strain evidence="6">ATCC BAA-2126 / JCM 17055 / OF4</strain>
    </source>
</reference>
<feature type="domain" description="Aerobactin siderophore biosynthesis IucA/IucC-like C-terminal" evidence="4">
    <location>
        <begin position="409"/>
        <end position="570"/>
    </location>
</feature>